<feature type="binding site" evidence="3">
    <location>
        <position position="378"/>
    </location>
    <ligand>
        <name>Zn(2+)</name>
        <dbReference type="ChEBI" id="CHEBI:29105"/>
        <label>2</label>
    </ligand>
</feature>
<reference evidence="7 8" key="1">
    <citation type="submission" date="2019-02" db="EMBL/GenBank/DDBJ databases">
        <authorList>
            <person name="Li S.-H."/>
        </authorList>
    </citation>
    <scope>NUCLEOTIDE SEQUENCE [LARGE SCALE GENOMIC DNA]</scope>
    <source>
        <strain evidence="7 8">IMCC14385</strain>
    </source>
</reference>
<comment type="similarity">
    <text evidence="5">Belongs to the alkaline phosphatase family.</text>
</comment>
<name>A0A5P9NI74_9GAMM</name>
<feature type="binding site" evidence="3">
    <location>
        <position position="39"/>
    </location>
    <ligand>
        <name>Zn(2+)</name>
        <dbReference type="ChEBI" id="CHEBI:29105"/>
        <label>2</label>
    </ligand>
</feature>
<keyword evidence="6" id="KW-0732">Signal</keyword>
<dbReference type="Pfam" id="PF00245">
    <property type="entry name" value="Alk_phosphatase"/>
    <property type="match status" value="1"/>
</dbReference>
<evidence type="ECO:0000256" key="5">
    <source>
        <dbReference type="RuleBase" id="RU003946"/>
    </source>
</evidence>
<keyword evidence="3" id="KW-0460">Magnesium</keyword>
<keyword evidence="4" id="KW-1015">Disulfide bond</keyword>
<comment type="cofactor">
    <cofactor evidence="3">
        <name>Zn(2+)</name>
        <dbReference type="ChEBI" id="CHEBI:29105"/>
    </cofactor>
    <text evidence="3">Binds 2 Zn(2+) ions.</text>
</comment>
<feature type="binding site" evidence="3">
    <location>
        <position position="39"/>
    </location>
    <ligand>
        <name>Mg(2+)</name>
        <dbReference type="ChEBI" id="CHEBI:18420"/>
    </ligand>
</feature>
<evidence type="ECO:0000313" key="8">
    <source>
        <dbReference type="Proteomes" id="UP000326287"/>
    </source>
</evidence>
<evidence type="ECO:0000313" key="7">
    <source>
        <dbReference type="EMBL" id="QFU75249.1"/>
    </source>
</evidence>
<feature type="chain" id="PRO_5024825098" evidence="6">
    <location>
        <begin position="22"/>
        <end position="465"/>
    </location>
</feature>
<organism evidence="7 8">
    <name type="scientific">Halioglobus maricola</name>
    <dbReference type="NCBI Taxonomy" id="2601894"/>
    <lineage>
        <taxon>Bacteria</taxon>
        <taxon>Pseudomonadati</taxon>
        <taxon>Pseudomonadota</taxon>
        <taxon>Gammaproteobacteria</taxon>
        <taxon>Cellvibrionales</taxon>
        <taxon>Halieaceae</taxon>
        <taxon>Halioglobus</taxon>
    </lineage>
</organism>
<dbReference type="InterPro" id="IPR017850">
    <property type="entry name" value="Alkaline_phosphatase_core_sf"/>
</dbReference>
<evidence type="ECO:0000256" key="4">
    <source>
        <dbReference type="PIRSR" id="PIRSR601952-3"/>
    </source>
</evidence>
<dbReference type="SMART" id="SM00098">
    <property type="entry name" value="alkPPc"/>
    <property type="match status" value="1"/>
</dbReference>
<dbReference type="OrthoDB" id="9794455at2"/>
<dbReference type="AlphaFoldDB" id="A0A5P9NI74"/>
<feature type="binding site" evidence="3">
    <location>
        <position position="330"/>
    </location>
    <ligand>
        <name>Mg(2+)</name>
        <dbReference type="ChEBI" id="CHEBI:18420"/>
    </ligand>
</feature>
<dbReference type="RefSeq" id="WP_152661355.1">
    <property type="nucleotide sequence ID" value="NZ_CP036422.1"/>
</dbReference>
<dbReference type="PANTHER" id="PTHR11596">
    <property type="entry name" value="ALKALINE PHOSPHATASE"/>
    <property type="match status" value="1"/>
</dbReference>
<evidence type="ECO:0000256" key="6">
    <source>
        <dbReference type="SAM" id="SignalP"/>
    </source>
</evidence>
<keyword evidence="3" id="KW-0479">Metal-binding</keyword>
<gene>
    <name evidence="7" type="ORF">EY643_06060</name>
</gene>
<feature type="binding site" evidence="3">
    <location>
        <position position="335"/>
    </location>
    <ligand>
        <name>Zn(2+)</name>
        <dbReference type="ChEBI" id="CHEBI:29105"/>
        <label>2</label>
    </ligand>
</feature>
<sequence length="465" mass="49354">MHKTVFATAAALALSSTLSLAQDAPAVSEPRHVILIIGDGMDEQQVTIARNYLKGATGELLLDKMPVRGASQILTVEDKVNGKPLYVADSANTATSMATGVVTSPARIGTTAGSDQDIPTIIELAQTAGYRTGIVSTASITDATPSSFAAHVALRFCENPDQIEKVEYKGIDLGGCPQDMKKNGGPGSISEQLAVSGVDVLLGGGSQHFTPMAEGQNKTVLEVAQDEGYQILQNADELTAARPGKPLLGLFSPSTMPVRLQGEGGRISEQPEPSLLNYVHDYLGDVTLPESMECEPNPEFAAVPTLKQMTDAALTHLAQDNDRGFFLTIESASIDKQSHERKPCGSIGEVEQLDEALASALAFADKNPRTLIIVTADHSQAAQLLAFPSMFAKYPIPIYSPGHVSVIETPEGGAMMVNYATSNFIMEEHTGAAVPLYANEEGEGLVPPYLRQPEIFGIMKAYLGL</sequence>
<dbReference type="Gene3D" id="3.40.720.10">
    <property type="entry name" value="Alkaline Phosphatase, subunit A"/>
    <property type="match status" value="1"/>
</dbReference>
<accession>A0A5P9NI74</accession>
<keyword evidence="3" id="KW-0862">Zinc</keyword>
<dbReference type="PANTHER" id="PTHR11596:SF5">
    <property type="entry name" value="ALKALINE PHOSPHATASE"/>
    <property type="match status" value="1"/>
</dbReference>
<dbReference type="InterPro" id="IPR001952">
    <property type="entry name" value="Alkaline_phosphatase"/>
</dbReference>
<feature type="binding site" evidence="3">
    <location>
        <position position="377"/>
    </location>
    <ligand>
        <name>Zn(2+)</name>
        <dbReference type="ChEBI" id="CHEBI:29105"/>
        <label>2</label>
    </ligand>
</feature>
<evidence type="ECO:0000256" key="2">
    <source>
        <dbReference type="PIRSR" id="PIRSR601952-1"/>
    </source>
</evidence>
<dbReference type="EMBL" id="CP036422">
    <property type="protein sequence ID" value="QFU75249.1"/>
    <property type="molecule type" value="Genomic_DNA"/>
</dbReference>
<keyword evidence="8" id="KW-1185">Reference proteome</keyword>
<dbReference type="Proteomes" id="UP000326287">
    <property type="component" value="Chromosome"/>
</dbReference>
<feature type="binding site" evidence="3">
    <location>
        <position position="142"/>
    </location>
    <ligand>
        <name>Mg(2+)</name>
        <dbReference type="ChEBI" id="CHEBI:18420"/>
    </ligand>
</feature>
<feature type="binding site" evidence="3">
    <location>
        <position position="339"/>
    </location>
    <ligand>
        <name>Zn(2+)</name>
        <dbReference type="ChEBI" id="CHEBI:29105"/>
        <label>2</label>
    </ligand>
</feature>
<dbReference type="PRINTS" id="PR00113">
    <property type="entry name" value="ALKPHPHTASE"/>
</dbReference>
<keyword evidence="1" id="KW-0597">Phosphoprotein</keyword>
<feature type="disulfide bond" evidence="4">
    <location>
        <begin position="157"/>
        <end position="176"/>
    </location>
</feature>
<dbReference type="SUPFAM" id="SSF53649">
    <property type="entry name" value="Alkaline phosphatase-like"/>
    <property type="match status" value="1"/>
</dbReference>
<protein>
    <submittedName>
        <fullName evidence="7">Alkaline phosphatase</fullName>
    </submittedName>
</protein>
<proteinExistence type="inferred from homology"/>
<evidence type="ECO:0000256" key="3">
    <source>
        <dbReference type="PIRSR" id="PIRSR601952-2"/>
    </source>
</evidence>
<feature type="signal peptide" evidence="6">
    <location>
        <begin position="1"/>
        <end position="21"/>
    </location>
</feature>
<evidence type="ECO:0000256" key="1">
    <source>
        <dbReference type="ARBA" id="ARBA00022553"/>
    </source>
</evidence>
<dbReference type="KEGG" id="halc:EY643_06060"/>
<comment type="cofactor">
    <cofactor evidence="3">
        <name>Mg(2+)</name>
        <dbReference type="ChEBI" id="CHEBI:18420"/>
    </cofactor>
    <text evidence="3">Binds 1 Mg(2+) ion.</text>
</comment>
<dbReference type="GO" id="GO:0004035">
    <property type="term" value="F:alkaline phosphatase activity"/>
    <property type="evidence" value="ECO:0007669"/>
    <property type="project" value="TreeGrafter"/>
</dbReference>
<feature type="binding site" evidence="3">
    <location>
        <position position="144"/>
    </location>
    <ligand>
        <name>Mg(2+)</name>
        <dbReference type="ChEBI" id="CHEBI:18420"/>
    </ligand>
</feature>
<dbReference type="GO" id="GO:0046872">
    <property type="term" value="F:metal ion binding"/>
    <property type="evidence" value="ECO:0007669"/>
    <property type="project" value="UniProtKB-KW"/>
</dbReference>
<dbReference type="CDD" id="cd16012">
    <property type="entry name" value="ALP"/>
    <property type="match status" value="1"/>
</dbReference>
<feature type="active site" description="Phosphoserine intermediate" evidence="2">
    <location>
        <position position="90"/>
    </location>
</feature>